<gene>
    <name evidence="2" type="primary">LOC112451853</name>
</gene>
<keyword evidence="1" id="KW-1185">Reference proteome</keyword>
<name>A0A6J1PDC9_9HYME</name>
<dbReference type="RefSeq" id="XP_024867527.1">
    <property type="nucleotide sequence ID" value="XM_025011759.1"/>
</dbReference>
<sequence>MRSTRRFSRTASIIEENLSVFKSACDHVDMITTILDFLYTVSGKLMFDNECTYDEINIIYIMYIVCEEHEIPSFLKAALINNSKLEFVDGYYRPLILNYVYEMIVCQDSDLYAVISHLRVTPFFLLKIYTIFVQESIKQKFLWLLEKYFPDFYTYMDLPISIFRTKKDLYMLPSYFVNLKSINMVSIWSEDITAAKVLATTLRRDITFINAHFEFGSNIKLSWKWSFSTFNLIPHLLWNDLKDGDKINPNDYTGSVYELFYNGVWQKPVKND</sequence>
<organism evidence="1 2">
    <name type="scientific">Temnothorax curvispinosus</name>
    <dbReference type="NCBI Taxonomy" id="300111"/>
    <lineage>
        <taxon>Eukaryota</taxon>
        <taxon>Metazoa</taxon>
        <taxon>Ecdysozoa</taxon>
        <taxon>Arthropoda</taxon>
        <taxon>Hexapoda</taxon>
        <taxon>Insecta</taxon>
        <taxon>Pterygota</taxon>
        <taxon>Neoptera</taxon>
        <taxon>Endopterygota</taxon>
        <taxon>Hymenoptera</taxon>
        <taxon>Apocrita</taxon>
        <taxon>Aculeata</taxon>
        <taxon>Formicoidea</taxon>
        <taxon>Formicidae</taxon>
        <taxon>Myrmicinae</taxon>
        <taxon>Temnothorax</taxon>
    </lineage>
</organism>
<proteinExistence type="predicted"/>
<dbReference type="GeneID" id="112451853"/>
<dbReference type="AlphaFoldDB" id="A0A6J1PDC9"/>
<evidence type="ECO:0000313" key="2">
    <source>
        <dbReference type="RefSeq" id="XP_024867527.1"/>
    </source>
</evidence>
<dbReference type="OrthoDB" id="7553991at2759"/>
<protein>
    <submittedName>
        <fullName evidence="2">Uncharacterized protein LOC112451853</fullName>
    </submittedName>
</protein>
<dbReference type="Proteomes" id="UP000504618">
    <property type="component" value="Unplaced"/>
</dbReference>
<reference evidence="2" key="1">
    <citation type="submission" date="2025-08" db="UniProtKB">
        <authorList>
            <consortium name="RefSeq"/>
        </authorList>
    </citation>
    <scope>IDENTIFICATION</scope>
    <source>
        <tissue evidence="2">Whole body</tissue>
    </source>
</reference>
<evidence type="ECO:0000313" key="1">
    <source>
        <dbReference type="Proteomes" id="UP000504618"/>
    </source>
</evidence>
<accession>A0A6J1PDC9</accession>